<evidence type="ECO:0000313" key="6">
    <source>
        <dbReference type="EMBL" id="CAG5099481.1"/>
    </source>
</evidence>
<gene>
    <name evidence="6" type="ORF">OKIOD_LOCUS8101</name>
</gene>
<dbReference type="PANTHER" id="PTHR15427">
    <property type="entry name" value="EMILIN ELASTIN MICROFIBRIL INTERFACE-LOCATED PROTEIN ELASTIN MICROFIBRIL INTERFACER"/>
    <property type="match status" value="1"/>
</dbReference>
<feature type="signal peptide" evidence="5">
    <location>
        <begin position="1"/>
        <end position="15"/>
    </location>
</feature>
<organism evidence="6 7">
    <name type="scientific">Oikopleura dioica</name>
    <name type="common">Tunicate</name>
    <dbReference type="NCBI Taxonomy" id="34765"/>
    <lineage>
        <taxon>Eukaryota</taxon>
        <taxon>Metazoa</taxon>
        <taxon>Chordata</taxon>
        <taxon>Tunicata</taxon>
        <taxon>Appendicularia</taxon>
        <taxon>Copelata</taxon>
        <taxon>Oikopleuridae</taxon>
        <taxon>Oikopleura</taxon>
    </lineage>
</organism>
<evidence type="ECO:0000256" key="1">
    <source>
        <dbReference type="ARBA" id="ARBA00004613"/>
    </source>
</evidence>
<evidence type="ECO:0000256" key="2">
    <source>
        <dbReference type="ARBA" id="ARBA00022525"/>
    </source>
</evidence>
<keyword evidence="3" id="KW-0176">Collagen</keyword>
<feature type="chain" id="PRO_5046655255" evidence="5">
    <location>
        <begin position="16"/>
        <end position="396"/>
    </location>
</feature>
<protein>
    <submittedName>
        <fullName evidence="6">Oidioi.mRNA.OKI2018_I69.XSR.g16543.t3.cds</fullName>
    </submittedName>
</protein>
<name>A0ABN7SLJ4_OIKDI</name>
<dbReference type="EMBL" id="OU015569">
    <property type="protein sequence ID" value="CAG5099481.1"/>
    <property type="molecule type" value="Genomic_DNA"/>
</dbReference>
<feature type="compositionally biased region" description="Polar residues" evidence="4">
    <location>
        <begin position="160"/>
        <end position="169"/>
    </location>
</feature>
<dbReference type="PANTHER" id="PTHR15427:SF52">
    <property type="entry name" value="C1Q DOMAIN-CONTAINING PROTEIN"/>
    <property type="match status" value="1"/>
</dbReference>
<dbReference type="Proteomes" id="UP001158576">
    <property type="component" value="Chromosome XSR"/>
</dbReference>
<keyword evidence="7" id="KW-1185">Reference proteome</keyword>
<evidence type="ECO:0000313" key="7">
    <source>
        <dbReference type="Proteomes" id="UP001158576"/>
    </source>
</evidence>
<feature type="region of interest" description="Disordered" evidence="4">
    <location>
        <begin position="160"/>
        <end position="221"/>
    </location>
</feature>
<comment type="subcellular location">
    <subcellularLocation>
        <location evidence="1">Secreted</location>
    </subcellularLocation>
</comment>
<evidence type="ECO:0000256" key="4">
    <source>
        <dbReference type="SAM" id="MobiDB-lite"/>
    </source>
</evidence>
<proteinExistence type="predicted"/>
<keyword evidence="5" id="KW-0732">Signal</keyword>
<keyword evidence="2" id="KW-0964">Secreted</keyword>
<evidence type="ECO:0000256" key="3">
    <source>
        <dbReference type="ARBA" id="ARBA00023119"/>
    </source>
</evidence>
<accession>A0ABN7SLJ4</accession>
<evidence type="ECO:0000256" key="5">
    <source>
        <dbReference type="SAM" id="SignalP"/>
    </source>
</evidence>
<sequence length="396" mass="44422">MKLFSLLLVTAECYGGHFRRPGVKDPRLNRSPAAPEGNWCDEYVGNRTEIVEVPTGRYTTTMTRCEPGQANCQRHLRRIAETRKVEKQVRQYEKRCCVGYTGSDCTEREQIASPVSSENSGAIVPSEKSQIFTCADFHSCTADIRNSIIELEAGIRTISNEPYSRSQMPSEIPGPEGPRGPAGHPGRAGPTGPPGLQGETGPPGPPGTCPQECYGSASNSNQQVDSNLIESIVQERVDIISRQLQQQFNQQLEQSVKAIKDQMDAVLYKYDGKIIDLQMLIQPQLDESSNSIEMIKNRIQMNKNSIDSLKWKWDDAELVSRVTVLENEVLGTDVTLNRTGHTVYLGEERDEVQVLAMDSPFPTTRTMAFPFHQDTTRTRPRRIKGRHFSKRRAWLP</sequence>
<reference evidence="6 7" key="1">
    <citation type="submission" date="2021-04" db="EMBL/GenBank/DDBJ databases">
        <authorList>
            <person name="Bliznina A."/>
        </authorList>
    </citation>
    <scope>NUCLEOTIDE SEQUENCE [LARGE SCALE GENOMIC DNA]</scope>
</reference>
<feature type="compositionally biased region" description="Low complexity" evidence="4">
    <location>
        <begin position="179"/>
        <end position="200"/>
    </location>
</feature>
<dbReference type="InterPro" id="IPR050392">
    <property type="entry name" value="Collagen/C1q_domain"/>
</dbReference>